<dbReference type="Pfam" id="PF11625">
    <property type="entry name" value="DUF3253"/>
    <property type="match status" value="1"/>
</dbReference>
<dbReference type="RefSeq" id="WP_121900033.1">
    <property type="nucleotide sequence ID" value="NZ_REFW01000001.1"/>
</dbReference>
<dbReference type="SUPFAM" id="SSF46785">
    <property type="entry name" value="Winged helix' DNA-binding domain"/>
    <property type="match status" value="1"/>
</dbReference>
<evidence type="ECO:0000313" key="2">
    <source>
        <dbReference type="Proteomes" id="UP000275256"/>
    </source>
</evidence>
<reference evidence="1 2" key="1">
    <citation type="submission" date="2018-10" db="EMBL/GenBank/DDBJ databases">
        <title>Tessaracoccus antarcticuss sp. nov., isolated from sediment.</title>
        <authorList>
            <person name="Zhou L.Y."/>
            <person name="Du Z.J."/>
        </authorList>
    </citation>
    <scope>NUCLEOTIDE SEQUENCE [LARGE SCALE GENOMIC DNA]</scope>
    <source>
        <strain evidence="1 2">JDX10</strain>
    </source>
</reference>
<dbReference type="EMBL" id="REFW01000001">
    <property type="protein sequence ID" value="RMB61486.1"/>
    <property type="molecule type" value="Genomic_DNA"/>
</dbReference>
<evidence type="ECO:0000313" key="1">
    <source>
        <dbReference type="EMBL" id="RMB61486.1"/>
    </source>
</evidence>
<proteinExistence type="predicted"/>
<dbReference type="AlphaFoldDB" id="A0A3M0GVX0"/>
<name>A0A3M0GVX0_9ACTN</name>
<dbReference type="Gene3D" id="1.10.10.10">
    <property type="entry name" value="Winged helix-like DNA-binding domain superfamily/Winged helix DNA-binding domain"/>
    <property type="match status" value="1"/>
</dbReference>
<dbReference type="Proteomes" id="UP000275256">
    <property type="component" value="Unassembled WGS sequence"/>
</dbReference>
<dbReference type="OrthoDB" id="34459at2"/>
<dbReference type="InterPro" id="IPR021660">
    <property type="entry name" value="DUF3253"/>
</dbReference>
<comment type="caution">
    <text evidence="1">The sequence shown here is derived from an EMBL/GenBank/DDBJ whole genome shotgun (WGS) entry which is preliminary data.</text>
</comment>
<keyword evidence="2" id="KW-1185">Reference proteome</keyword>
<gene>
    <name evidence="1" type="ORF">EAX62_02245</name>
</gene>
<dbReference type="InterPro" id="IPR036390">
    <property type="entry name" value="WH_DNA-bd_sf"/>
</dbReference>
<accession>A0A3M0GVX0</accession>
<sequence length="163" mass="18308">MTDDVERTEDGHHIVVNGRRWRASDTAIPEKLRAELVSELMRARREVGRRGDEARHCVQDAKVALGERGEPWWEEASDEGRRARLAATIRTLLRHRDGTTICPSDAARVVGGDRWRDVVPVAREVAHHLVGQGEVVVQQKGETVDVREARGPVRIAPGPELHR</sequence>
<organism evidence="1 2">
    <name type="scientific">Tessaracoccus antarcticus</name>
    <dbReference type="NCBI Taxonomy" id="2479848"/>
    <lineage>
        <taxon>Bacteria</taxon>
        <taxon>Bacillati</taxon>
        <taxon>Actinomycetota</taxon>
        <taxon>Actinomycetes</taxon>
        <taxon>Propionibacteriales</taxon>
        <taxon>Propionibacteriaceae</taxon>
        <taxon>Tessaracoccus</taxon>
    </lineage>
</organism>
<dbReference type="InterPro" id="IPR036388">
    <property type="entry name" value="WH-like_DNA-bd_sf"/>
</dbReference>
<protein>
    <submittedName>
        <fullName evidence="1">DUF3253 domain-containing protein</fullName>
    </submittedName>
</protein>